<keyword evidence="2" id="KW-0433">Leucine-rich repeat</keyword>
<keyword evidence="8" id="KW-0812">Transmembrane</keyword>
<feature type="region of interest" description="Disordered" evidence="7">
    <location>
        <begin position="362"/>
        <end position="381"/>
    </location>
</feature>
<organism evidence="9 10">
    <name type="scientific">Clydaea vesicula</name>
    <dbReference type="NCBI Taxonomy" id="447962"/>
    <lineage>
        <taxon>Eukaryota</taxon>
        <taxon>Fungi</taxon>
        <taxon>Fungi incertae sedis</taxon>
        <taxon>Chytridiomycota</taxon>
        <taxon>Chytridiomycota incertae sedis</taxon>
        <taxon>Chytridiomycetes</taxon>
        <taxon>Lobulomycetales</taxon>
        <taxon>Lobulomycetaceae</taxon>
        <taxon>Clydaea</taxon>
    </lineage>
</organism>
<reference evidence="9" key="1">
    <citation type="submission" date="2020-05" db="EMBL/GenBank/DDBJ databases">
        <title>Phylogenomic resolution of chytrid fungi.</title>
        <authorList>
            <person name="Stajich J.E."/>
            <person name="Amses K."/>
            <person name="Simmons R."/>
            <person name="Seto K."/>
            <person name="Myers J."/>
            <person name="Bonds A."/>
            <person name="Quandt C.A."/>
            <person name="Barry K."/>
            <person name="Liu P."/>
            <person name="Grigoriev I."/>
            <person name="Longcore J.E."/>
            <person name="James T.Y."/>
        </authorList>
    </citation>
    <scope>NUCLEOTIDE SEQUENCE</scope>
    <source>
        <strain evidence="9">JEL0476</strain>
    </source>
</reference>
<gene>
    <name evidence="9" type="ORF">HK099_006409</name>
</gene>
<evidence type="ECO:0000313" key="10">
    <source>
        <dbReference type="Proteomes" id="UP001211065"/>
    </source>
</evidence>
<proteinExistence type="inferred from homology"/>
<feature type="compositionally biased region" description="Low complexity" evidence="7">
    <location>
        <begin position="449"/>
        <end position="461"/>
    </location>
</feature>
<dbReference type="InterPro" id="IPR001611">
    <property type="entry name" value="Leu-rich_rpt"/>
</dbReference>
<dbReference type="InterPro" id="IPR032675">
    <property type="entry name" value="LRR_dom_sf"/>
</dbReference>
<evidence type="ECO:0000256" key="6">
    <source>
        <dbReference type="ARBA" id="ARBA00024238"/>
    </source>
</evidence>
<evidence type="ECO:0000256" key="3">
    <source>
        <dbReference type="ARBA" id="ARBA00022737"/>
    </source>
</evidence>
<evidence type="ECO:0000313" key="9">
    <source>
        <dbReference type="EMBL" id="KAJ3225688.1"/>
    </source>
</evidence>
<dbReference type="Proteomes" id="UP001211065">
    <property type="component" value="Unassembled WGS sequence"/>
</dbReference>
<keyword evidence="8" id="KW-0472">Membrane</keyword>
<evidence type="ECO:0000256" key="4">
    <source>
        <dbReference type="ARBA" id="ARBA00023242"/>
    </source>
</evidence>
<evidence type="ECO:0000256" key="8">
    <source>
        <dbReference type="SAM" id="Phobius"/>
    </source>
</evidence>
<dbReference type="GO" id="GO:0030620">
    <property type="term" value="F:U2 snRNA binding"/>
    <property type="evidence" value="ECO:0007669"/>
    <property type="project" value="InterPro"/>
</dbReference>
<dbReference type="FunFam" id="3.80.10.10:FF:000026">
    <property type="entry name" value="U2 small nuclear ribonucleoprotein A"/>
    <property type="match status" value="1"/>
</dbReference>
<feature type="transmembrane region" description="Helical" evidence="8">
    <location>
        <begin position="697"/>
        <end position="717"/>
    </location>
</feature>
<dbReference type="Gene3D" id="3.80.10.10">
    <property type="entry name" value="Ribonuclease Inhibitor"/>
    <property type="match status" value="1"/>
</dbReference>
<keyword evidence="3" id="KW-0677">Repeat</keyword>
<dbReference type="InterPro" id="IPR044640">
    <property type="entry name" value="RU2A"/>
</dbReference>
<feature type="region of interest" description="Disordered" evidence="7">
    <location>
        <begin position="427"/>
        <end position="461"/>
    </location>
</feature>
<keyword evidence="10" id="KW-1185">Reference proteome</keyword>
<protein>
    <recommendedName>
        <fullName evidence="6">U2 small nuclear ribonucleoprotein A'</fullName>
    </recommendedName>
</protein>
<dbReference type="PANTHER" id="PTHR10552">
    <property type="entry name" value="U2 SMALL NUCLEAR RIBONUCLEOPROTEIN A"/>
    <property type="match status" value="1"/>
</dbReference>
<dbReference type="EMBL" id="JADGJW010000055">
    <property type="protein sequence ID" value="KAJ3225688.1"/>
    <property type="molecule type" value="Genomic_DNA"/>
</dbReference>
<keyword evidence="4" id="KW-0539">Nucleus</keyword>
<evidence type="ECO:0000256" key="5">
    <source>
        <dbReference type="ARBA" id="ARBA00024196"/>
    </source>
</evidence>
<dbReference type="Pfam" id="PF14580">
    <property type="entry name" value="LRR_9"/>
    <property type="match status" value="1"/>
</dbReference>
<dbReference type="InterPro" id="IPR003591">
    <property type="entry name" value="Leu-rich_rpt_typical-subtyp"/>
</dbReference>
<comment type="similarity">
    <text evidence="5">Belongs to the U2 small nuclear ribonucleoprotein A family.</text>
</comment>
<keyword evidence="8" id="KW-1133">Transmembrane helix</keyword>
<comment type="caution">
    <text evidence="9">The sequence shown here is derived from an EMBL/GenBank/DDBJ whole genome shotgun (WGS) entry which is preliminary data.</text>
</comment>
<name>A0AAD5U636_9FUNG</name>
<dbReference type="AlphaFoldDB" id="A0AAD5U636"/>
<dbReference type="GO" id="GO:0000398">
    <property type="term" value="P:mRNA splicing, via spliceosome"/>
    <property type="evidence" value="ECO:0007669"/>
    <property type="project" value="InterPro"/>
</dbReference>
<comment type="subcellular location">
    <subcellularLocation>
        <location evidence="1">Nucleus</location>
    </subcellularLocation>
</comment>
<dbReference type="GO" id="GO:0005686">
    <property type="term" value="C:U2 snRNP"/>
    <property type="evidence" value="ECO:0007669"/>
    <property type="project" value="TreeGrafter"/>
</dbReference>
<dbReference type="SUPFAM" id="SSF52058">
    <property type="entry name" value="L domain-like"/>
    <property type="match status" value="1"/>
</dbReference>
<evidence type="ECO:0000256" key="1">
    <source>
        <dbReference type="ARBA" id="ARBA00004123"/>
    </source>
</evidence>
<evidence type="ECO:0000256" key="2">
    <source>
        <dbReference type="ARBA" id="ARBA00022614"/>
    </source>
</evidence>
<sequence length="731" mass="80358">MVKLDLQLLSVTDSYINAVKDRELDVQNYKIPAIENLALTKDQNDAINFSNNDIQSLTNFPPMRRLTKLYVANNRITKIDHQISKSLPNLETLILTNNQIKNLEELNNLSGLRNLKYLSLVDNPCTRLPNYRLYLIKLLKNLRVIDFIRIKDKERKEANETFKDLHEEEGTVKKMDGSSAKTAETKTFELRDEDVPTTKKIKLTAEEEKAIREKIANVTSLDEFAKLEKQLKHGEIRGCNYNPRDWEKDHMGEAHCDKVTNPGFPFPLAKLFGFNNGVYIYDFAREWLSAELNFQKNSSISSVTMQAKKLAFRFLKEVASANFSNPDFKPYYIYSGPAYGGYYLNDIKFMLKDYNNGLNRHITKPLSHPRPPATTKSTTKTEIATTTVHSTATTTTEVDIPNTTNDIETSTTELVAPTLVGTIQKRDEIEPEWGSGNNPPRCPTPTPTPSTTVTTTSKTTSTTATTATTTTQTTAITTTTATTTIETTVVTTTTATTTTIKTTATTTKPTTPVTTLPDTTVVETTITPIVIPGTTWTETSTITQTIVLPSSTTTITTVTTITNPASTITTVTTLTETVPGPSITTTSVATITVTDAGSTITTTSLATLTVPGPTITQTQVQTLTSTLAAVTTTVQTTVTSTIPGSTITTIRTIIATVTGEVFTSDGTVFSTMFVTPPPQATPQAQQPETVVVANTTVIIISVVVTVVLLLIFCYFIYRYFKHKYQTDDVGV</sequence>
<evidence type="ECO:0000256" key="7">
    <source>
        <dbReference type="SAM" id="MobiDB-lite"/>
    </source>
</evidence>
<dbReference type="PROSITE" id="PS51450">
    <property type="entry name" value="LRR"/>
    <property type="match status" value="1"/>
</dbReference>
<dbReference type="PANTHER" id="PTHR10552:SF6">
    <property type="entry name" value="U2 SMALL NUCLEAR RIBONUCLEOPROTEIN A"/>
    <property type="match status" value="1"/>
</dbReference>
<dbReference type="SMART" id="SM00369">
    <property type="entry name" value="LRR_TYP"/>
    <property type="match status" value="2"/>
</dbReference>
<accession>A0AAD5U636</accession>